<dbReference type="GeneID" id="17264918"/>
<evidence type="ECO:0000256" key="2">
    <source>
        <dbReference type="ARBA" id="ARBA00023015"/>
    </source>
</evidence>
<dbReference type="GO" id="GO:0003677">
    <property type="term" value="F:DNA binding"/>
    <property type="evidence" value="ECO:0007669"/>
    <property type="project" value="UniProtKB-KW"/>
</dbReference>
<sequence>MPAAATAGRHWWEVPWRRPPAEQQSKRSHRRSRKGSIFRGVSRTWDGRWQAEIKEGGVVRPLGLFDGEEAAARAYDAEKLRLGHERWCKQQQLQLKPRQRPPPLPLPPRRGDGAGGEGQAAAEIEALQQRYKDTHQGRPPTGPFARDPAWLRGMIEGEPRQRDIGEMRGSAPGTRGACGAQGTPESIWVSQRHVALERDDALSGEVEAAAVESGLSSGLVRRLRCVLGREPGSFELQAERARLGAVPLNVSRRHQLRRTVRQYGGDPDDRRLGLLGLWLKLWDIHRLAVQQMLRGVGSAVRECVPAGADAAVARRADEMLARFEAELRDAELVFVMAPAEQVAQGLSLEVLRASRANSAFCGACVACRESDAFRAPGRDGNSRKRPLLECERAAAVRRKQEELDRRGRRPGYVAEPRNYRTKRKRREEAAAAAEKGRACLRFARKRRRAAQRGEGREAEGLQLHLSSESSTGYKRVAKLPSGRFRAKHTVGGTLVNIGTFDTAVEAAAAYARSVGEPPERRTSGAAGQLPVAPPPVPAGGKGRPPPGSACAICHEKKLRCVRLPGGSCEYCVSNGLTCVRRGSSGGNCNPLKLELIEGDATLQALLVRTAGETGARTRDLLCAEGYHVTRKDVLNYRRTRKCARDAQAQREPERVSQP</sequence>
<keyword evidence="4" id="KW-0804">Transcription</keyword>
<feature type="compositionally biased region" description="Basic residues" evidence="6">
    <location>
        <begin position="26"/>
        <end position="36"/>
    </location>
</feature>
<reference evidence="9" key="1">
    <citation type="journal article" date="2013" name="Nature">
        <title>Pan genome of the phytoplankton Emiliania underpins its global distribution.</title>
        <authorList>
            <person name="Read B.A."/>
            <person name="Kegel J."/>
            <person name="Klute M.J."/>
            <person name="Kuo A."/>
            <person name="Lefebvre S.C."/>
            <person name="Maumus F."/>
            <person name="Mayer C."/>
            <person name="Miller J."/>
            <person name="Monier A."/>
            <person name="Salamov A."/>
            <person name="Young J."/>
            <person name="Aguilar M."/>
            <person name="Claverie J.M."/>
            <person name="Frickenhaus S."/>
            <person name="Gonzalez K."/>
            <person name="Herman E.K."/>
            <person name="Lin Y.C."/>
            <person name="Napier J."/>
            <person name="Ogata H."/>
            <person name="Sarno A.F."/>
            <person name="Shmutz J."/>
            <person name="Schroeder D."/>
            <person name="de Vargas C."/>
            <person name="Verret F."/>
            <person name="von Dassow P."/>
            <person name="Valentin K."/>
            <person name="Van de Peer Y."/>
            <person name="Wheeler G."/>
            <person name="Dacks J.B."/>
            <person name="Delwiche C.F."/>
            <person name="Dyhrman S.T."/>
            <person name="Glockner G."/>
            <person name="John U."/>
            <person name="Richards T."/>
            <person name="Worden A.Z."/>
            <person name="Zhang X."/>
            <person name="Grigoriev I.V."/>
            <person name="Allen A.E."/>
            <person name="Bidle K."/>
            <person name="Borodovsky M."/>
            <person name="Bowler C."/>
            <person name="Brownlee C."/>
            <person name="Cock J.M."/>
            <person name="Elias M."/>
            <person name="Gladyshev V.N."/>
            <person name="Groth M."/>
            <person name="Guda C."/>
            <person name="Hadaegh A."/>
            <person name="Iglesias-Rodriguez M.D."/>
            <person name="Jenkins J."/>
            <person name="Jones B.M."/>
            <person name="Lawson T."/>
            <person name="Leese F."/>
            <person name="Lindquist E."/>
            <person name="Lobanov A."/>
            <person name="Lomsadze A."/>
            <person name="Malik S.B."/>
            <person name="Marsh M.E."/>
            <person name="Mackinder L."/>
            <person name="Mock T."/>
            <person name="Mueller-Roeber B."/>
            <person name="Pagarete A."/>
            <person name="Parker M."/>
            <person name="Probert I."/>
            <person name="Quesneville H."/>
            <person name="Raines C."/>
            <person name="Rensing S.A."/>
            <person name="Riano-Pachon D.M."/>
            <person name="Richier S."/>
            <person name="Rokitta S."/>
            <person name="Shiraiwa Y."/>
            <person name="Soanes D.M."/>
            <person name="van der Giezen M."/>
            <person name="Wahlund T.M."/>
            <person name="Williams B."/>
            <person name="Wilson W."/>
            <person name="Wolfe G."/>
            <person name="Wurch L.L."/>
        </authorList>
    </citation>
    <scope>NUCLEOTIDE SEQUENCE</scope>
</reference>
<dbReference type="SMART" id="SM00380">
    <property type="entry name" value="AP2"/>
    <property type="match status" value="1"/>
</dbReference>
<keyword evidence="2" id="KW-0805">Transcription regulation</keyword>
<dbReference type="InterPro" id="IPR036955">
    <property type="entry name" value="AP2/ERF_dom_sf"/>
</dbReference>
<feature type="compositionally biased region" description="Basic and acidic residues" evidence="6">
    <location>
        <begin position="10"/>
        <end position="20"/>
    </location>
</feature>
<dbReference type="InterPro" id="IPR036864">
    <property type="entry name" value="Zn2-C6_fun-type_DNA-bd_sf"/>
</dbReference>
<dbReference type="KEGG" id="ehx:EMIHUDRAFT_242934"/>
<dbReference type="RefSeq" id="XP_005771803.1">
    <property type="nucleotide sequence ID" value="XM_005771746.1"/>
</dbReference>
<evidence type="ECO:0000313" key="9">
    <source>
        <dbReference type="Proteomes" id="UP000013827"/>
    </source>
</evidence>
<organism evidence="8 9">
    <name type="scientific">Emiliania huxleyi (strain CCMP1516)</name>
    <dbReference type="NCBI Taxonomy" id="280463"/>
    <lineage>
        <taxon>Eukaryota</taxon>
        <taxon>Haptista</taxon>
        <taxon>Haptophyta</taxon>
        <taxon>Prymnesiophyceae</taxon>
        <taxon>Isochrysidales</taxon>
        <taxon>Noelaerhabdaceae</taxon>
        <taxon>Emiliania</taxon>
    </lineage>
</organism>
<dbReference type="InterPro" id="IPR001471">
    <property type="entry name" value="AP2/ERF_dom"/>
</dbReference>
<dbReference type="Gene3D" id="3.30.730.10">
    <property type="entry name" value="AP2/ERF domain"/>
    <property type="match status" value="2"/>
</dbReference>
<dbReference type="SUPFAM" id="SSF57701">
    <property type="entry name" value="Zn2/Cys6 DNA-binding domain"/>
    <property type="match status" value="1"/>
</dbReference>
<evidence type="ECO:0000256" key="3">
    <source>
        <dbReference type="ARBA" id="ARBA00023125"/>
    </source>
</evidence>
<dbReference type="GO" id="GO:0000981">
    <property type="term" value="F:DNA-binding transcription factor activity, RNA polymerase II-specific"/>
    <property type="evidence" value="ECO:0007669"/>
    <property type="project" value="InterPro"/>
</dbReference>
<dbReference type="InterPro" id="IPR001138">
    <property type="entry name" value="Zn2Cys6_DnaBD"/>
</dbReference>
<evidence type="ECO:0000256" key="4">
    <source>
        <dbReference type="ARBA" id="ARBA00023163"/>
    </source>
</evidence>
<dbReference type="GO" id="GO:0005634">
    <property type="term" value="C:nucleus"/>
    <property type="evidence" value="ECO:0007669"/>
    <property type="project" value="UniProtKB-SubCell"/>
</dbReference>
<dbReference type="SUPFAM" id="SSF54171">
    <property type="entry name" value="DNA-binding domain"/>
    <property type="match status" value="1"/>
</dbReference>
<comment type="subcellular location">
    <subcellularLocation>
        <location evidence="1">Nucleus</location>
    </subcellularLocation>
</comment>
<feature type="region of interest" description="Disordered" evidence="6">
    <location>
        <begin position="514"/>
        <end position="545"/>
    </location>
</feature>
<dbReference type="PaxDb" id="2903-EOD19374"/>
<dbReference type="AlphaFoldDB" id="A0A0D3J789"/>
<feature type="domain" description="AP2/ERF" evidence="7">
    <location>
        <begin position="37"/>
        <end position="96"/>
    </location>
</feature>
<proteinExistence type="predicted"/>
<keyword evidence="5" id="KW-0539">Nucleus</keyword>
<evidence type="ECO:0000256" key="1">
    <source>
        <dbReference type="ARBA" id="ARBA00004123"/>
    </source>
</evidence>
<dbReference type="Proteomes" id="UP000013827">
    <property type="component" value="Unassembled WGS sequence"/>
</dbReference>
<evidence type="ECO:0000259" key="7">
    <source>
        <dbReference type="PROSITE" id="PS51032"/>
    </source>
</evidence>
<reference evidence="8" key="2">
    <citation type="submission" date="2024-10" db="UniProtKB">
        <authorList>
            <consortium name="EnsemblProtists"/>
        </authorList>
    </citation>
    <scope>IDENTIFICATION</scope>
</reference>
<keyword evidence="3" id="KW-0238">DNA-binding</keyword>
<dbReference type="InterPro" id="IPR016177">
    <property type="entry name" value="DNA-bd_dom_sf"/>
</dbReference>
<dbReference type="HOGENOM" id="CLU_417060_0_0_1"/>
<feature type="compositionally biased region" description="Pro residues" evidence="6">
    <location>
        <begin position="531"/>
        <end position="545"/>
    </location>
</feature>
<protein>
    <recommendedName>
        <fullName evidence="7">AP2/ERF domain-containing protein</fullName>
    </recommendedName>
</protein>
<dbReference type="GO" id="GO:0008270">
    <property type="term" value="F:zinc ion binding"/>
    <property type="evidence" value="ECO:0007669"/>
    <property type="project" value="InterPro"/>
</dbReference>
<evidence type="ECO:0000313" key="8">
    <source>
        <dbReference type="EnsemblProtists" id="EOD19374"/>
    </source>
</evidence>
<feature type="region of interest" description="Disordered" evidence="6">
    <location>
        <begin position="92"/>
        <end position="120"/>
    </location>
</feature>
<keyword evidence="9" id="KW-1185">Reference proteome</keyword>
<name>A0A0D3J789_EMIH1</name>
<evidence type="ECO:0000256" key="5">
    <source>
        <dbReference type="ARBA" id="ARBA00023242"/>
    </source>
</evidence>
<feature type="region of interest" description="Disordered" evidence="6">
    <location>
        <begin position="1"/>
        <end position="39"/>
    </location>
</feature>
<dbReference type="EnsemblProtists" id="EOD19374">
    <property type="protein sequence ID" value="EOD19374"/>
    <property type="gene ID" value="EMIHUDRAFT_242934"/>
</dbReference>
<dbReference type="PROSITE" id="PS51032">
    <property type="entry name" value="AP2_ERF"/>
    <property type="match status" value="1"/>
</dbReference>
<accession>A0A0D3J789</accession>
<dbReference type="PROSITE" id="PS00463">
    <property type="entry name" value="ZN2_CY6_FUNGAL_1"/>
    <property type="match status" value="1"/>
</dbReference>
<evidence type="ECO:0000256" key="6">
    <source>
        <dbReference type="SAM" id="MobiDB-lite"/>
    </source>
</evidence>